<organism evidence="2">
    <name type="scientific">Sesamum calycinum</name>
    <dbReference type="NCBI Taxonomy" id="2727403"/>
    <lineage>
        <taxon>Eukaryota</taxon>
        <taxon>Viridiplantae</taxon>
        <taxon>Streptophyta</taxon>
        <taxon>Embryophyta</taxon>
        <taxon>Tracheophyta</taxon>
        <taxon>Spermatophyta</taxon>
        <taxon>Magnoliopsida</taxon>
        <taxon>eudicotyledons</taxon>
        <taxon>Gunneridae</taxon>
        <taxon>Pentapetalae</taxon>
        <taxon>asterids</taxon>
        <taxon>lamiids</taxon>
        <taxon>Lamiales</taxon>
        <taxon>Pedaliaceae</taxon>
        <taxon>Sesamum</taxon>
    </lineage>
</organism>
<name>A0AAW2J318_9LAMI</name>
<dbReference type="AlphaFoldDB" id="A0AAW2J318"/>
<evidence type="ECO:0000256" key="1">
    <source>
        <dbReference type="SAM" id="MobiDB-lite"/>
    </source>
</evidence>
<protein>
    <submittedName>
        <fullName evidence="2">Benzyl alcohol O-benzoyltransferase</fullName>
    </submittedName>
</protein>
<reference evidence="2" key="2">
    <citation type="journal article" date="2024" name="Plant">
        <title>Genomic evolution and insights into agronomic trait innovations of Sesamum species.</title>
        <authorList>
            <person name="Miao H."/>
            <person name="Wang L."/>
            <person name="Qu L."/>
            <person name="Liu H."/>
            <person name="Sun Y."/>
            <person name="Le M."/>
            <person name="Wang Q."/>
            <person name="Wei S."/>
            <person name="Zheng Y."/>
            <person name="Lin W."/>
            <person name="Duan Y."/>
            <person name="Cao H."/>
            <person name="Xiong S."/>
            <person name="Wang X."/>
            <person name="Wei L."/>
            <person name="Li C."/>
            <person name="Ma Q."/>
            <person name="Ju M."/>
            <person name="Zhao R."/>
            <person name="Li G."/>
            <person name="Mu C."/>
            <person name="Tian Q."/>
            <person name="Mei H."/>
            <person name="Zhang T."/>
            <person name="Gao T."/>
            <person name="Zhang H."/>
        </authorList>
    </citation>
    <scope>NUCLEOTIDE SEQUENCE</scope>
    <source>
        <strain evidence="2">KEN8</strain>
    </source>
</reference>
<dbReference type="EMBL" id="JACGWM010001716">
    <property type="protein sequence ID" value="KAL0288950.1"/>
    <property type="molecule type" value="Genomic_DNA"/>
</dbReference>
<reference evidence="2" key="1">
    <citation type="submission" date="2020-06" db="EMBL/GenBank/DDBJ databases">
        <authorList>
            <person name="Li T."/>
            <person name="Hu X."/>
            <person name="Zhang T."/>
            <person name="Song X."/>
            <person name="Zhang H."/>
            <person name="Dai N."/>
            <person name="Sheng W."/>
            <person name="Hou X."/>
            <person name="Wei L."/>
        </authorList>
    </citation>
    <scope>NUCLEOTIDE SEQUENCE</scope>
    <source>
        <strain evidence="2">KEN8</strain>
        <tissue evidence="2">Leaf</tissue>
    </source>
</reference>
<sequence length="270" mass="29238">MAEGEIGVPTTQGLSSSTGLELGCVETRWLWVNGRTEGVLGSTCLSIVGCGSRSMGSPLGGGGWGGYGGAVAGEACLRQWLAQGAQWVRPAHDRHGPTQKSSAQDQPVIGLVYYYSFIGQPRECMGEGALFIEADADVRMQQFNDTLQSLFPCLEEFLLDVPGSGGVVNRPLLLLQHSGSDRIWVRSMTQPDPWVSKRKHSWVRSRVQVEGDRVTKMPRARVAHHYDRQRRSLRSGLPSLPKGKGCGDTPSTAADHAIAHAEVVRRAGAY</sequence>
<accession>A0AAW2J318</accession>
<dbReference type="Gene3D" id="3.30.559.10">
    <property type="entry name" value="Chloramphenicol acetyltransferase-like domain"/>
    <property type="match status" value="1"/>
</dbReference>
<comment type="caution">
    <text evidence="2">The sequence shown here is derived from an EMBL/GenBank/DDBJ whole genome shotgun (WGS) entry which is preliminary data.</text>
</comment>
<feature type="region of interest" description="Disordered" evidence="1">
    <location>
        <begin position="227"/>
        <end position="252"/>
    </location>
</feature>
<gene>
    <name evidence="2" type="ORF">Scaly_2715900</name>
</gene>
<evidence type="ECO:0000313" key="2">
    <source>
        <dbReference type="EMBL" id="KAL0288950.1"/>
    </source>
</evidence>
<proteinExistence type="predicted"/>
<dbReference type="InterPro" id="IPR023213">
    <property type="entry name" value="CAT-like_dom_sf"/>
</dbReference>